<dbReference type="Pfam" id="PF02518">
    <property type="entry name" value="HATPase_c"/>
    <property type="match status" value="1"/>
</dbReference>
<dbReference type="AlphaFoldDB" id="A0A5S3V2N6"/>
<feature type="transmembrane region" description="Helical" evidence="13">
    <location>
        <begin position="148"/>
        <end position="174"/>
    </location>
</feature>
<dbReference type="CDD" id="cd16922">
    <property type="entry name" value="HATPase_EvgS-ArcB-TorS-like"/>
    <property type="match status" value="1"/>
</dbReference>
<dbReference type="GO" id="GO:0005886">
    <property type="term" value="C:plasma membrane"/>
    <property type="evidence" value="ECO:0007669"/>
    <property type="project" value="UniProtKB-SubCell"/>
</dbReference>
<dbReference type="InterPro" id="IPR001789">
    <property type="entry name" value="Sig_transdc_resp-reg_receiver"/>
</dbReference>
<gene>
    <name evidence="17" type="ORF">CWC19_17975</name>
</gene>
<evidence type="ECO:0000256" key="13">
    <source>
        <dbReference type="SAM" id="Phobius"/>
    </source>
</evidence>
<feature type="transmembrane region" description="Helical" evidence="13">
    <location>
        <begin position="475"/>
        <end position="501"/>
    </location>
</feature>
<dbReference type="SMART" id="SM00387">
    <property type="entry name" value="HATPase_c"/>
    <property type="match status" value="1"/>
</dbReference>
<keyword evidence="6" id="KW-0808">Transferase</keyword>
<dbReference type="Gene3D" id="3.30.450.350">
    <property type="entry name" value="CHASE domain"/>
    <property type="match status" value="1"/>
</dbReference>
<evidence type="ECO:0000256" key="8">
    <source>
        <dbReference type="ARBA" id="ARBA00022777"/>
    </source>
</evidence>
<dbReference type="InterPro" id="IPR036097">
    <property type="entry name" value="HisK_dim/P_sf"/>
</dbReference>
<dbReference type="OrthoDB" id="9810730at2"/>
<accession>A0A5S3V2N6</accession>
<dbReference type="Gene3D" id="3.30.565.10">
    <property type="entry name" value="Histidine kinase-like ATPase, C-terminal domain"/>
    <property type="match status" value="1"/>
</dbReference>
<dbReference type="SMART" id="SM01079">
    <property type="entry name" value="CHASE"/>
    <property type="match status" value="1"/>
</dbReference>
<reference evidence="17 18" key="1">
    <citation type="submission" date="2018-01" db="EMBL/GenBank/DDBJ databases">
        <authorList>
            <person name="Paulsen S."/>
            <person name="Gram L.K."/>
        </authorList>
    </citation>
    <scope>NUCLEOTIDE SEQUENCE [LARGE SCALE GENOMIC DNA]</scope>
    <source>
        <strain evidence="17 18">S3790</strain>
    </source>
</reference>
<feature type="domain" description="CHASE" evidence="16">
    <location>
        <begin position="250"/>
        <end position="411"/>
    </location>
</feature>
<evidence type="ECO:0000256" key="9">
    <source>
        <dbReference type="ARBA" id="ARBA00022989"/>
    </source>
</evidence>
<protein>
    <recommendedName>
        <fullName evidence="3">histidine kinase</fullName>
        <ecNumber evidence="3">2.7.13.3</ecNumber>
    </recommendedName>
</protein>
<evidence type="ECO:0000256" key="11">
    <source>
        <dbReference type="ARBA" id="ARBA00023136"/>
    </source>
</evidence>
<feature type="modified residue" description="4-aspartylphosphate" evidence="12">
    <location>
        <position position="834"/>
    </location>
</feature>
<evidence type="ECO:0000259" key="14">
    <source>
        <dbReference type="PROSITE" id="PS50109"/>
    </source>
</evidence>
<dbReference type="InterPro" id="IPR036890">
    <property type="entry name" value="HATPase_C_sf"/>
</dbReference>
<evidence type="ECO:0000259" key="15">
    <source>
        <dbReference type="PROSITE" id="PS50110"/>
    </source>
</evidence>
<name>A0A5S3V2N6_9GAMM</name>
<keyword evidence="9 13" id="KW-1133">Transmembrane helix</keyword>
<keyword evidence="7 13" id="KW-0812">Transmembrane</keyword>
<evidence type="ECO:0000256" key="1">
    <source>
        <dbReference type="ARBA" id="ARBA00000085"/>
    </source>
</evidence>
<organism evidence="17 18">
    <name type="scientific">Pseudoalteromonas aurantia</name>
    <dbReference type="NCBI Taxonomy" id="43654"/>
    <lineage>
        <taxon>Bacteria</taxon>
        <taxon>Pseudomonadati</taxon>
        <taxon>Pseudomonadota</taxon>
        <taxon>Gammaproteobacteria</taxon>
        <taxon>Alteromonadales</taxon>
        <taxon>Pseudoalteromonadaceae</taxon>
        <taxon>Pseudoalteromonas</taxon>
    </lineage>
</organism>
<evidence type="ECO:0000313" key="18">
    <source>
        <dbReference type="Proteomes" id="UP000307217"/>
    </source>
</evidence>
<evidence type="ECO:0000256" key="2">
    <source>
        <dbReference type="ARBA" id="ARBA00004651"/>
    </source>
</evidence>
<dbReference type="InterPro" id="IPR004358">
    <property type="entry name" value="Sig_transdc_His_kin-like_C"/>
</dbReference>
<dbReference type="Gene3D" id="3.40.50.2300">
    <property type="match status" value="1"/>
</dbReference>
<keyword evidence="11 13" id="KW-0472">Membrane</keyword>
<dbReference type="Pfam" id="PF00512">
    <property type="entry name" value="HisKA"/>
    <property type="match status" value="1"/>
</dbReference>
<evidence type="ECO:0000256" key="10">
    <source>
        <dbReference type="ARBA" id="ARBA00023012"/>
    </source>
</evidence>
<keyword evidence="4" id="KW-1003">Cell membrane</keyword>
<feature type="domain" description="Histidine kinase" evidence="14">
    <location>
        <begin position="536"/>
        <end position="756"/>
    </location>
</feature>
<dbReference type="Pfam" id="PF00072">
    <property type="entry name" value="Response_reg"/>
    <property type="match status" value="1"/>
</dbReference>
<dbReference type="PANTHER" id="PTHR43047">
    <property type="entry name" value="TWO-COMPONENT HISTIDINE PROTEIN KINASE"/>
    <property type="match status" value="1"/>
</dbReference>
<evidence type="ECO:0000256" key="7">
    <source>
        <dbReference type="ARBA" id="ARBA00022692"/>
    </source>
</evidence>
<dbReference type="EMBL" id="PNBX01000097">
    <property type="protein sequence ID" value="TMO65026.1"/>
    <property type="molecule type" value="Genomic_DNA"/>
</dbReference>
<dbReference type="Proteomes" id="UP000307217">
    <property type="component" value="Unassembled WGS sequence"/>
</dbReference>
<dbReference type="CDD" id="cd00082">
    <property type="entry name" value="HisKA"/>
    <property type="match status" value="1"/>
</dbReference>
<dbReference type="InterPro" id="IPR003661">
    <property type="entry name" value="HisK_dim/P_dom"/>
</dbReference>
<dbReference type="PROSITE" id="PS50110">
    <property type="entry name" value="RESPONSE_REGULATORY"/>
    <property type="match status" value="1"/>
</dbReference>
<evidence type="ECO:0000259" key="16">
    <source>
        <dbReference type="PROSITE" id="PS50839"/>
    </source>
</evidence>
<dbReference type="GO" id="GO:0000155">
    <property type="term" value="F:phosphorelay sensor kinase activity"/>
    <property type="evidence" value="ECO:0007669"/>
    <property type="project" value="InterPro"/>
</dbReference>
<dbReference type="EC" id="2.7.13.3" evidence="3"/>
<feature type="transmembrane region" description="Helical" evidence="13">
    <location>
        <begin position="55"/>
        <end position="74"/>
    </location>
</feature>
<evidence type="ECO:0000256" key="12">
    <source>
        <dbReference type="PROSITE-ProRule" id="PRU00169"/>
    </source>
</evidence>
<comment type="subcellular location">
    <subcellularLocation>
        <location evidence="2">Cell membrane</location>
        <topology evidence="2">Multi-pass membrane protein</topology>
    </subcellularLocation>
</comment>
<feature type="domain" description="Response regulatory" evidence="15">
    <location>
        <begin position="785"/>
        <end position="901"/>
    </location>
</feature>
<reference evidence="18" key="2">
    <citation type="submission" date="2019-06" db="EMBL/GenBank/DDBJ databases">
        <title>Co-occurence of chitin degradation, pigmentation and bioactivity in marine Pseudoalteromonas.</title>
        <authorList>
            <person name="Sonnenschein E.C."/>
            <person name="Bech P.K."/>
        </authorList>
    </citation>
    <scope>NUCLEOTIDE SEQUENCE [LARGE SCALE GENOMIC DNA]</scope>
    <source>
        <strain evidence="18">S3790</strain>
    </source>
</reference>
<dbReference type="SMART" id="SM00448">
    <property type="entry name" value="REC"/>
    <property type="match status" value="1"/>
</dbReference>
<proteinExistence type="predicted"/>
<dbReference type="InterPro" id="IPR005467">
    <property type="entry name" value="His_kinase_dom"/>
</dbReference>
<sequence length="902" mass="100986">MGNLNKLAIVFFACFTHFLLVQLGSQFLVPFGYTSVIWPATGVALGLYLLKGWPVLVGVFISLLLSLPQDSLIASLPTEAAYILAVLSTAQLVVSRQLVLRFSQVPVRISVPFEIIKFLLLTGPVAMLLGGATIYLMLSYYLELPQQTLLYIGVTKWVGDFFSVVLLTPVFLFLHPNIFVKKARKASAAIITSLFCFSVICFVYFVSSNNFNRDQKQQFVNGTVSFVEQINSTQSTIKLYLKALEAYFQTSEQVTKEEFSAFTSIIQNTAVRVRAIGWIPLITQQTRTQFESNMQKLYTKPLHIKQQVSTGFKKSPQQPYYLPIYYTYPLDENQAVIGLDVSTHPFAGKTIKQAIVAKGFAVTDIFALVQQQDKTDGVVVYYPIFKKATPPSLASLIGFVEVVLELELLLDPMYTVDREGIFTYQISFGDGNVFSHPSYEPEHFLTHNVALTLFNKQGVIRFSSSDSFAVNLINWVDFIIVFVGCLLGVICVMFVFFIVSFNTSLEKKVKASTHELTKKNHELIVANDTKNLFLANVSHEYRTPLNAIIGFTELASKETEDHIALDYLARISDASAILLSTVNDVLDFSKMQAGQLDLDSKVFKPEEVTTSVVGMLSHLAAEKSIKIEFNHDGQYGKWVEGDELRFKQILINLLNNALKFTPKGSIRLDCHCRDLGDDRLLTIKVIDTGIGIKVEDQLRLFNAFAQAQSSTTRNYGGTGLGLSIVKQLCILMRGEISVESQEGVGSEFTVVLKLKIHNETEYSRLSAEQIARAATEQCDHYKDMKVLVVEDNKINQIVVQKHLLNLGLGCDFANDGQQALEYLKVQQPDIILMDLQMPVMDGFTASKHIKNDENLKHITIVILSASVGKEEKQQAALLGIKDFIHKPYEQSDLERVLVKYAH</sequence>
<dbReference type="PROSITE" id="PS50109">
    <property type="entry name" value="HIS_KIN"/>
    <property type="match status" value="1"/>
</dbReference>
<dbReference type="InterPro" id="IPR042240">
    <property type="entry name" value="CHASE_sf"/>
</dbReference>
<dbReference type="InterPro" id="IPR006189">
    <property type="entry name" value="CHASE_dom"/>
</dbReference>
<dbReference type="Pfam" id="PF05231">
    <property type="entry name" value="MASE1"/>
    <property type="match status" value="1"/>
</dbReference>
<dbReference type="SUPFAM" id="SSF52172">
    <property type="entry name" value="CheY-like"/>
    <property type="match status" value="1"/>
</dbReference>
<dbReference type="Pfam" id="PF03924">
    <property type="entry name" value="CHASE"/>
    <property type="match status" value="1"/>
</dbReference>
<evidence type="ECO:0000256" key="3">
    <source>
        <dbReference type="ARBA" id="ARBA00012438"/>
    </source>
</evidence>
<feature type="transmembrane region" description="Helical" evidence="13">
    <location>
        <begin position="119"/>
        <end position="142"/>
    </location>
</feature>
<dbReference type="GO" id="GO:0009927">
    <property type="term" value="F:histidine phosphotransfer kinase activity"/>
    <property type="evidence" value="ECO:0007669"/>
    <property type="project" value="TreeGrafter"/>
</dbReference>
<comment type="catalytic activity">
    <reaction evidence="1">
        <text>ATP + protein L-histidine = ADP + protein N-phospho-L-histidine.</text>
        <dbReference type="EC" id="2.7.13.3"/>
    </reaction>
</comment>
<comment type="caution">
    <text evidence="17">The sequence shown here is derived from an EMBL/GenBank/DDBJ whole genome shotgun (WGS) entry which is preliminary data.</text>
</comment>
<dbReference type="CDD" id="cd17546">
    <property type="entry name" value="REC_hyHK_CKI1_RcsC-like"/>
    <property type="match status" value="1"/>
</dbReference>
<feature type="transmembrane region" description="Helical" evidence="13">
    <location>
        <begin position="186"/>
        <end position="206"/>
    </location>
</feature>
<dbReference type="InterPro" id="IPR011006">
    <property type="entry name" value="CheY-like_superfamily"/>
</dbReference>
<feature type="transmembrane region" description="Helical" evidence="13">
    <location>
        <begin position="80"/>
        <end position="99"/>
    </location>
</feature>
<keyword evidence="10" id="KW-0902">Two-component regulatory system</keyword>
<evidence type="ECO:0000256" key="5">
    <source>
        <dbReference type="ARBA" id="ARBA00022553"/>
    </source>
</evidence>
<evidence type="ECO:0000256" key="4">
    <source>
        <dbReference type="ARBA" id="ARBA00022475"/>
    </source>
</evidence>
<dbReference type="InterPro" id="IPR003594">
    <property type="entry name" value="HATPase_dom"/>
</dbReference>
<dbReference type="PRINTS" id="PR00344">
    <property type="entry name" value="BCTRLSENSOR"/>
</dbReference>
<dbReference type="SMART" id="SM00388">
    <property type="entry name" value="HisKA"/>
    <property type="match status" value="1"/>
</dbReference>
<dbReference type="Gene3D" id="1.10.287.130">
    <property type="match status" value="1"/>
</dbReference>
<dbReference type="SUPFAM" id="SSF47384">
    <property type="entry name" value="Homodimeric domain of signal transducing histidine kinase"/>
    <property type="match status" value="1"/>
</dbReference>
<dbReference type="InterPro" id="IPR007895">
    <property type="entry name" value="MASE1"/>
</dbReference>
<keyword evidence="5 12" id="KW-0597">Phosphoprotein</keyword>
<evidence type="ECO:0000256" key="6">
    <source>
        <dbReference type="ARBA" id="ARBA00022679"/>
    </source>
</evidence>
<evidence type="ECO:0000313" key="17">
    <source>
        <dbReference type="EMBL" id="TMO65026.1"/>
    </source>
</evidence>
<keyword evidence="8" id="KW-0418">Kinase</keyword>
<feature type="transmembrane region" description="Helical" evidence="13">
    <location>
        <begin position="7"/>
        <end position="25"/>
    </location>
</feature>
<dbReference type="SUPFAM" id="SSF55874">
    <property type="entry name" value="ATPase domain of HSP90 chaperone/DNA topoisomerase II/histidine kinase"/>
    <property type="match status" value="1"/>
</dbReference>
<dbReference type="FunFam" id="3.30.565.10:FF:000010">
    <property type="entry name" value="Sensor histidine kinase RcsC"/>
    <property type="match status" value="1"/>
</dbReference>
<dbReference type="PANTHER" id="PTHR43047:SF72">
    <property type="entry name" value="OSMOSENSING HISTIDINE PROTEIN KINASE SLN1"/>
    <property type="match status" value="1"/>
</dbReference>
<dbReference type="PROSITE" id="PS50839">
    <property type="entry name" value="CHASE"/>
    <property type="match status" value="1"/>
</dbReference>